<feature type="transmembrane region" description="Helical" evidence="1">
    <location>
        <begin position="82"/>
        <end position="104"/>
    </location>
</feature>
<dbReference type="AlphaFoldDB" id="A0A8S1Q091"/>
<feature type="transmembrane region" description="Helical" evidence="1">
    <location>
        <begin position="46"/>
        <end position="70"/>
    </location>
</feature>
<evidence type="ECO:0000313" key="3">
    <source>
        <dbReference type="Proteomes" id="UP000692954"/>
    </source>
</evidence>
<evidence type="ECO:0000313" key="2">
    <source>
        <dbReference type="EMBL" id="CAD8109117.1"/>
    </source>
</evidence>
<keyword evidence="1" id="KW-0472">Membrane</keyword>
<protein>
    <recommendedName>
        <fullName evidence="4">Transmembrane protein</fullName>
    </recommendedName>
</protein>
<comment type="caution">
    <text evidence="2">The sequence shown here is derived from an EMBL/GenBank/DDBJ whole genome shotgun (WGS) entry which is preliminary data.</text>
</comment>
<proteinExistence type="predicted"/>
<dbReference type="OrthoDB" id="10640497at2759"/>
<keyword evidence="1" id="KW-0812">Transmembrane</keyword>
<dbReference type="EMBL" id="CAJJDN010000093">
    <property type="protein sequence ID" value="CAD8109117.1"/>
    <property type="molecule type" value="Genomic_DNA"/>
</dbReference>
<reference evidence="2" key="1">
    <citation type="submission" date="2021-01" db="EMBL/GenBank/DDBJ databases">
        <authorList>
            <consortium name="Genoscope - CEA"/>
            <person name="William W."/>
        </authorList>
    </citation>
    <scope>NUCLEOTIDE SEQUENCE</scope>
</reference>
<evidence type="ECO:0008006" key="4">
    <source>
        <dbReference type="Google" id="ProtNLM"/>
    </source>
</evidence>
<keyword evidence="3" id="KW-1185">Reference proteome</keyword>
<keyword evidence="1" id="KW-1133">Transmembrane helix</keyword>
<evidence type="ECO:0000256" key="1">
    <source>
        <dbReference type="SAM" id="Phobius"/>
    </source>
</evidence>
<accession>A0A8S1Q091</accession>
<gene>
    <name evidence="2" type="ORF">PSON_ATCC_30995.1.T0930006</name>
</gene>
<sequence length="249" mass="29056">MEIQPLLIVVSIVNFNVKTLYRLLIWQLLLIQKIKWMVDICNRMDLVRVFVETIYQFLEMKNVMIILIKVFAKNVKSPVISIVYNVIMDIGLIVFQVINGISYYNNVLKFVEIMNWQIKKICVKMEIINQKMNATNANSIVNNHVLYALQMDAQNVILKDGYQISQKTDVKLFVVMELLYNIMKNVMIQQIKIVFSVNKIVKILAQFMTKGIVYNAKKDGLSHQINDVTHFSEILKLLVMNSVMKFNNE</sequence>
<organism evidence="2 3">
    <name type="scientific">Paramecium sonneborni</name>
    <dbReference type="NCBI Taxonomy" id="65129"/>
    <lineage>
        <taxon>Eukaryota</taxon>
        <taxon>Sar</taxon>
        <taxon>Alveolata</taxon>
        <taxon>Ciliophora</taxon>
        <taxon>Intramacronucleata</taxon>
        <taxon>Oligohymenophorea</taxon>
        <taxon>Peniculida</taxon>
        <taxon>Parameciidae</taxon>
        <taxon>Paramecium</taxon>
    </lineage>
</organism>
<feature type="transmembrane region" description="Helical" evidence="1">
    <location>
        <begin position="6"/>
        <end position="25"/>
    </location>
</feature>
<name>A0A8S1Q091_9CILI</name>
<dbReference type="Proteomes" id="UP000692954">
    <property type="component" value="Unassembled WGS sequence"/>
</dbReference>